<name>A0ABR9DC02_9GAMM</name>
<protein>
    <submittedName>
        <fullName evidence="2">Uncharacterized protein</fullName>
    </submittedName>
</protein>
<dbReference type="Proteomes" id="UP000641152">
    <property type="component" value="Unassembled WGS sequence"/>
</dbReference>
<proteinExistence type="predicted"/>
<reference evidence="2 3" key="1">
    <citation type="submission" date="2020-09" db="EMBL/GenBank/DDBJ databases">
        <title>Methylomonas albis sp. nov. and Methylomonas fluvii sp. nov.: Two cold-adapted methanotrophs from the River Elbe and an amended description of Methylovulum psychrotolerans strain Eb1.</title>
        <authorList>
            <person name="Bussmann I.K."/>
            <person name="Klings K.-W."/>
            <person name="Warnstedt J."/>
            <person name="Hoppert M."/>
            <person name="Saborowski A."/>
            <person name="Horn F."/>
            <person name="Liebner S."/>
        </authorList>
    </citation>
    <scope>NUCLEOTIDE SEQUENCE [LARGE SCALE GENOMIC DNA]</scope>
    <source>
        <strain evidence="2 3">EbB</strain>
    </source>
</reference>
<sequence length="63" mass="6588">MSYMSINSGASQIYSAAGANVPTVKKAQSNSPTQAFQQVQPAAKEAADQNNEGGKGRFIDVRA</sequence>
<feature type="compositionally biased region" description="Polar residues" evidence="1">
    <location>
        <begin position="26"/>
        <end position="40"/>
    </location>
</feature>
<dbReference type="EMBL" id="JACXST010000001">
    <property type="protein sequence ID" value="MBD9360642.1"/>
    <property type="molecule type" value="Genomic_DNA"/>
</dbReference>
<feature type="region of interest" description="Disordered" evidence="1">
    <location>
        <begin position="25"/>
        <end position="63"/>
    </location>
</feature>
<gene>
    <name evidence="2" type="ORF">EBB_08855</name>
</gene>
<evidence type="ECO:0000313" key="3">
    <source>
        <dbReference type="Proteomes" id="UP000641152"/>
    </source>
</evidence>
<organism evidence="2 3">
    <name type="scientific">Methylomonas fluvii</name>
    <dbReference type="NCBI Taxonomy" id="1854564"/>
    <lineage>
        <taxon>Bacteria</taxon>
        <taxon>Pseudomonadati</taxon>
        <taxon>Pseudomonadota</taxon>
        <taxon>Gammaproteobacteria</taxon>
        <taxon>Methylococcales</taxon>
        <taxon>Methylococcaceae</taxon>
        <taxon>Methylomonas</taxon>
    </lineage>
</organism>
<evidence type="ECO:0000256" key="1">
    <source>
        <dbReference type="SAM" id="MobiDB-lite"/>
    </source>
</evidence>
<accession>A0ABR9DC02</accession>
<keyword evidence="3" id="KW-1185">Reference proteome</keyword>
<evidence type="ECO:0000313" key="2">
    <source>
        <dbReference type="EMBL" id="MBD9360642.1"/>
    </source>
</evidence>
<feature type="compositionally biased region" description="Basic and acidic residues" evidence="1">
    <location>
        <begin position="54"/>
        <end position="63"/>
    </location>
</feature>
<comment type="caution">
    <text evidence="2">The sequence shown here is derived from an EMBL/GenBank/DDBJ whole genome shotgun (WGS) entry which is preliminary data.</text>
</comment>
<dbReference type="RefSeq" id="WP_192393365.1">
    <property type="nucleotide sequence ID" value="NZ_JACXST010000001.1"/>
</dbReference>